<reference evidence="8" key="1">
    <citation type="journal article" date="2015" name="Proc. Natl. Acad. Sci. U.S.A.">
        <title>Networks of energetic and metabolic interactions define dynamics in microbial communities.</title>
        <authorList>
            <person name="Embree M."/>
            <person name="Liu J.K."/>
            <person name="Al-Bassam M.M."/>
            <person name="Zengler K."/>
        </authorList>
    </citation>
    <scope>NUCLEOTIDE SEQUENCE</scope>
</reference>
<dbReference type="EMBL" id="LNQE01001446">
    <property type="protein sequence ID" value="KUG17367.1"/>
    <property type="molecule type" value="Genomic_DNA"/>
</dbReference>
<dbReference type="GO" id="GO:0003906">
    <property type="term" value="F:DNA-(apurinic or apyrimidinic site) endonuclease activity"/>
    <property type="evidence" value="ECO:0007669"/>
    <property type="project" value="InterPro"/>
</dbReference>
<dbReference type="InterPro" id="IPR011257">
    <property type="entry name" value="DNA_glycosylase"/>
</dbReference>
<keyword evidence="5" id="KW-0511">Multifunctional enzyme</keyword>
<dbReference type="GO" id="GO:0016829">
    <property type="term" value="F:lyase activity"/>
    <property type="evidence" value="ECO:0007669"/>
    <property type="project" value="UniProtKB-KW"/>
</dbReference>
<gene>
    <name evidence="8" type="ORF">ASZ90_012935</name>
</gene>
<sequence>MKSEIKEELNPERVKSEPLSVLDLHELYDPIKDQIEERLAEFQRIWETASDEDLFREMVFCLLTPQSKARICWRAVERLERKCLIASGEPCQVQEELVGVRFNQRKAEYVCLARSMFSHRSLRTTLAGFPSHAAAREWLVANVLGLGYKEASHFLRNIGLGEDLAILDRHILKNLALLGVIDKVPESPTKRLYIEIERQMTAFSSQAGIPMGQLDLLLWYKEAGEIFK</sequence>
<dbReference type="InterPro" id="IPR012092">
    <property type="entry name" value="DNA_glyclase/AP_lyase_Ogg"/>
</dbReference>
<evidence type="ECO:0000256" key="4">
    <source>
        <dbReference type="ARBA" id="ARBA00023239"/>
    </source>
</evidence>
<dbReference type="Pfam" id="PF22175">
    <property type="entry name" value="Ogg-HhH"/>
    <property type="match status" value="1"/>
</dbReference>
<dbReference type="PIRSF" id="PIRSF005954">
    <property type="entry name" value="Thrmst_ogg"/>
    <property type="match status" value="1"/>
</dbReference>
<dbReference type="GO" id="GO:0006284">
    <property type="term" value="P:base-excision repair"/>
    <property type="evidence" value="ECO:0007669"/>
    <property type="project" value="InterPro"/>
</dbReference>
<evidence type="ECO:0000256" key="3">
    <source>
        <dbReference type="ARBA" id="ARBA00023204"/>
    </source>
</evidence>
<comment type="caution">
    <text evidence="8">The sequence shown here is derived from an EMBL/GenBank/DDBJ whole genome shotgun (WGS) entry which is preliminary data.</text>
</comment>
<accession>A0A0W8F920</accession>
<keyword evidence="2" id="KW-0378">Hydrolase</keyword>
<evidence type="ECO:0000256" key="6">
    <source>
        <dbReference type="ARBA" id="ARBA00023295"/>
    </source>
</evidence>
<protein>
    <submittedName>
        <fullName evidence="8">8-oxoguanine dna glycosylase</fullName>
    </submittedName>
</protein>
<dbReference type="SUPFAM" id="SSF48150">
    <property type="entry name" value="DNA-glycosylase"/>
    <property type="match status" value="1"/>
</dbReference>
<evidence type="ECO:0000256" key="2">
    <source>
        <dbReference type="ARBA" id="ARBA00022801"/>
    </source>
</evidence>
<name>A0A0W8F920_9ZZZZ</name>
<dbReference type="Gene3D" id="1.10.1670.10">
    <property type="entry name" value="Helix-hairpin-Helix base-excision DNA repair enzymes (C-terminal)"/>
    <property type="match status" value="1"/>
</dbReference>
<dbReference type="GO" id="GO:0016799">
    <property type="term" value="F:hydrolase activity, hydrolyzing N-glycosyl compounds"/>
    <property type="evidence" value="ECO:0007669"/>
    <property type="project" value="InterPro"/>
</dbReference>
<keyword evidence="1" id="KW-0227">DNA damage</keyword>
<keyword evidence="4" id="KW-0456">Lyase</keyword>
<dbReference type="InterPro" id="IPR003265">
    <property type="entry name" value="HhH-GPD_domain"/>
</dbReference>
<dbReference type="HAMAP" id="MF_00241">
    <property type="entry name" value="Ogg"/>
    <property type="match status" value="1"/>
</dbReference>
<organism evidence="8">
    <name type="scientific">hydrocarbon metagenome</name>
    <dbReference type="NCBI Taxonomy" id="938273"/>
    <lineage>
        <taxon>unclassified sequences</taxon>
        <taxon>metagenomes</taxon>
        <taxon>ecological metagenomes</taxon>
    </lineage>
</organism>
<dbReference type="AlphaFoldDB" id="A0A0W8F920"/>
<dbReference type="NCBIfam" id="NF002305">
    <property type="entry name" value="PRK01229.1"/>
    <property type="match status" value="1"/>
</dbReference>
<keyword evidence="3" id="KW-0234">DNA repair</keyword>
<dbReference type="SMART" id="SM00478">
    <property type="entry name" value="ENDO3c"/>
    <property type="match status" value="1"/>
</dbReference>
<feature type="domain" description="HhH-GPD" evidence="7">
    <location>
        <begin position="63"/>
        <end position="223"/>
    </location>
</feature>
<dbReference type="InterPro" id="IPR023170">
    <property type="entry name" value="HhH_base_excis_C"/>
</dbReference>
<dbReference type="Gene3D" id="1.10.340.30">
    <property type="entry name" value="Hypothetical protein, domain 2"/>
    <property type="match status" value="1"/>
</dbReference>
<evidence type="ECO:0000313" key="8">
    <source>
        <dbReference type="EMBL" id="KUG17367.1"/>
    </source>
</evidence>
<evidence type="ECO:0000256" key="1">
    <source>
        <dbReference type="ARBA" id="ARBA00022763"/>
    </source>
</evidence>
<evidence type="ECO:0000256" key="5">
    <source>
        <dbReference type="ARBA" id="ARBA00023268"/>
    </source>
</evidence>
<keyword evidence="6" id="KW-0326">Glycosidase</keyword>
<evidence type="ECO:0000259" key="7">
    <source>
        <dbReference type="SMART" id="SM00478"/>
    </source>
</evidence>
<proteinExistence type="inferred from homology"/>